<accession>A0A542XTB9</accession>
<dbReference type="Proteomes" id="UP000315983">
    <property type="component" value="Unassembled WGS sequence"/>
</dbReference>
<dbReference type="RefSeq" id="WP_016812155.1">
    <property type="nucleotide sequence ID" value="NZ_BOQM01000063.1"/>
</dbReference>
<dbReference type="Proteomes" id="UP000677457">
    <property type="component" value="Unassembled WGS sequence"/>
</dbReference>
<evidence type="ECO:0000313" key="4">
    <source>
        <dbReference type="Proteomes" id="UP000677457"/>
    </source>
</evidence>
<gene>
    <name evidence="2" type="ORF">FB564_4141</name>
    <name evidence="1" type="ORF">Sar04_48590</name>
</gene>
<dbReference type="EMBL" id="BOQM01000063">
    <property type="protein sequence ID" value="GIM88123.1"/>
    <property type="molecule type" value="Genomic_DNA"/>
</dbReference>
<comment type="caution">
    <text evidence="2">The sequence shown here is derived from an EMBL/GenBank/DDBJ whole genome shotgun (WGS) entry which is preliminary data.</text>
</comment>
<evidence type="ECO:0008006" key="5">
    <source>
        <dbReference type="Google" id="ProtNLM"/>
    </source>
</evidence>
<name>A0A542XTB9_SALAC</name>
<protein>
    <recommendedName>
        <fullName evidence="5">PknH-like protein</fullName>
    </recommendedName>
</protein>
<dbReference type="EMBL" id="VFOL01000001">
    <property type="protein sequence ID" value="TQL38923.1"/>
    <property type="molecule type" value="Genomic_DNA"/>
</dbReference>
<reference evidence="2 3" key="1">
    <citation type="submission" date="2019-06" db="EMBL/GenBank/DDBJ databases">
        <title>Sequencing the genomes of 1000 actinobacteria strains.</title>
        <authorList>
            <person name="Klenk H.-P."/>
        </authorList>
    </citation>
    <scope>NUCLEOTIDE SEQUENCE [LARGE SCALE GENOMIC DNA]</scope>
    <source>
        <strain evidence="2 3">DSM 44819</strain>
    </source>
</reference>
<evidence type="ECO:0000313" key="1">
    <source>
        <dbReference type="EMBL" id="GIM88123.1"/>
    </source>
</evidence>
<organism evidence="2 3">
    <name type="scientific">Salinispora arenicola</name>
    <dbReference type="NCBI Taxonomy" id="168697"/>
    <lineage>
        <taxon>Bacteria</taxon>
        <taxon>Bacillati</taxon>
        <taxon>Actinomycetota</taxon>
        <taxon>Actinomycetes</taxon>
        <taxon>Micromonosporales</taxon>
        <taxon>Micromonosporaceae</taxon>
        <taxon>Salinispora</taxon>
    </lineage>
</organism>
<reference evidence="1 4" key="2">
    <citation type="submission" date="2021-03" db="EMBL/GenBank/DDBJ databases">
        <title>Whole genome shotgun sequence of Salinispora arenicola NBRC 105043.</title>
        <authorList>
            <person name="Komaki H."/>
            <person name="Tamura T."/>
        </authorList>
    </citation>
    <scope>NUCLEOTIDE SEQUENCE [LARGE SCALE GENOMIC DNA]</scope>
    <source>
        <strain evidence="1 4">NBRC 105043</strain>
    </source>
</reference>
<keyword evidence="4" id="KW-1185">Reference proteome</keyword>
<evidence type="ECO:0000313" key="3">
    <source>
        <dbReference type="Proteomes" id="UP000315983"/>
    </source>
</evidence>
<sequence>MPSRRRTLTALGAALLLFAVTALIGFVGHRYRTTDNDRSTAAGAGVAAGAPGPAAQDEDHLQRILLTKDEHPAGTVMTEVPLAAADPEEQIDPNVTVSSKSCLFPLQQTISEQGGVATGWLQLGSRRGGDQPPEGKFSAAVGSLPGGLNLARLREVAATCATGTMTWQSPAVTATIALSEVPVPTLEGADTYGQKSTITFTGATQEQFEAVMDKSCELELAPPPGEVAAARYNCRDETDTHLPVNHIDGAFVVEQHQVWVASGDYYLEVCEVDLDNTIAMSKTLYDRLRAHVQ</sequence>
<evidence type="ECO:0000313" key="2">
    <source>
        <dbReference type="EMBL" id="TQL38923.1"/>
    </source>
</evidence>
<dbReference type="GeneID" id="93773299"/>
<dbReference type="AlphaFoldDB" id="A0A542XTB9"/>
<proteinExistence type="predicted"/>